<name>A0A840ALJ6_9HYPH</name>
<proteinExistence type="predicted"/>
<dbReference type="InterPro" id="IPR033651">
    <property type="entry name" value="PaeLigD_Pol-like"/>
</dbReference>
<dbReference type="CDD" id="cd04862">
    <property type="entry name" value="PaeLigD_Pol_like"/>
    <property type="match status" value="1"/>
</dbReference>
<keyword evidence="3" id="KW-1185">Reference proteome</keyword>
<accession>A0A840ALJ6</accession>
<protein>
    <submittedName>
        <fullName evidence="2">Bifunctional non-homologous end joining protein LigD</fullName>
        <ecNumber evidence="2">6.5.1.1</ecNumber>
    </submittedName>
</protein>
<gene>
    <name evidence="2" type="ORF">GGR25_000780</name>
</gene>
<dbReference type="RefSeq" id="WP_183397385.1">
    <property type="nucleotide sequence ID" value="NZ_JACIDS010000001.1"/>
</dbReference>
<organism evidence="2 3">
    <name type="scientific">Kaistia hirudinis</name>
    <dbReference type="NCBI Taxonomy" id="1293440"/>
    <lineage>
        <taxon>Bacteria</taxon>
        <taxon>Pseudomonadati</taxon>
        <taxon>Pseudomonadota</taxon>
        <taxon>Alphaproteobacteria</taxon>
        <taxon>Hyphomicrobiales</taxon>
        <taxon>Kaistiaceae</taxon>
        <taxon>Kaistia</taxon>
    </lineage>
</organism>
<comment type="caution">
    <text evidence="2">The sequence shown here is derived from an EMBL/GenBank/DDBJ whole genome shotgun (WGS) entry which is preliminary data.</text>
</comment>
<dbReference type="EC" id="6.5.1.1" evidence="2"/>
<dbReference type="InterPro" id="IPR014145">
    <property type="entry name" value="LigD_pol_dom"/>
</dbReference>
<evidence type="ECO:0000259" key="1">
    <source>
        <dbReference type="Pfam" id="PF21686"/>
    </source>
</evidence>
<dbReference type="AlphaFoldDB" id="A0A840ALJ6"/>
<dbReference type="PANTHER" id="PTHR42705:SF2">
    <property type="entry name" value="BIFUNCTIONAL NON-HOMOLOGOUS END JOINING PROTEIN LIGD"/>
    <property type="match status" value="1"/>
</dbReference>
<evidence type="ECO:0000313" key="2">
    <source>
        <dbReference type="EMBL" id="MBB3929761.1"/>
    </source>
</evidence>
<sequence length="292" mass="31825">MTVHLTHPERVLYADAAITKADLAAYLEQVAPVMLPHLARRVVSLVRCPEGAAKACFFQKHASAGMPHALHTTPVTEKDGEAEDYLFIDSADGLVAAAQIGTLEFHIWGSHVETIEQPDRVVFDLDPDPSVAFESVKSAAIDIRDALQALGLESFPLLTGGKGIHVVVPIEPEAEWPRIKAFAGTLARRFAEDEPDRFVATMSKAQRTGKIFIDHFRNERGSTAIVPLSPRARPGAPLAWSVDWDALPDFDAANTVTIGNVGEHDPGASWQRYFGMRQRLSDAVFEALGVEA</sequence>
<dbReference type="Pfam" id="PF21686">
    <property type="entry name" value="LigD_Prim-Pol"/>
    <property type="match status" value="1"/>
</dbReference>
<feature type="domain" description="DNA ligase D polymerase" evidence="1">
    <location>
        <begin position="19"/>
        <end position="262"/>
    </location>
</feature>
<evidence type="ECO:0000313" key="3">
    <source>
        <dbReference type="Proteomes" id="UP000553963"/>
    </source>
</evidence>
<keyword evidence="2" id="KW-0436">Ligase</keyword>
<dbReference type="NCBIfam" id="TIGR02778">
    <property type="entry name" value="ligD_pol"/>
    <property type="match status" value="1"/>
</dbReference>
<dbReference type="InterPro" id="IPR052171">
    <property type="entry name" value="NHEJ_LigD"/>
</dbReference>
<reference evidence="2 3" key="1">
    <citation type="submission" date="2020-08" db="EMBL/GenBank/DDBJ databases">
        <title>Genomic Encyclopedia of Type Strains, Phase IV (KMG-IV): sequencing the most valuable type-strain genomes for metagenomic binning, comparative biology and taxonomic classification.</title>
        <authorList>
            <person name="Goeker M."/>
        </authorList>
    </citation>
    <scope>NUCLEOTIDE SEQUENCE [LARGE SCALE GENOMIC DNA]</scope>
    <source>
        <strain evidence="2 3">DSM 25966</strain>
    </source>
</reference>
<dbReference type="GO" id="GO:0003910">
    <property type="term" value="F:DNA ligase (ATP) activity"/>
    <property type="evidence" value="ECO:0007669"/>
    <property type="project" value="UniProtKB-EC"/>
</dbReference>
<dbReference type="EMBL" id="JACIDS010000001">
    <property type="protein sequence ID" value="MBB3929761.1"/>
    <property type="molecule type" value="Genomic_DNA"/>
</dbReference>
<dbReference type="Gene3D" id="3.90.920.10">
    <property type="entry name" value="DNA primase, PRIM domain"/>
    <property type="match status" value="1"/>
</dbReference>
<dbReference type="Proteomes" id="UP000553963">
    <property type="component" value="Unassembled WGS sequence"/>
</dbReference>
<dbReference type="PANTHER" id="PTHR42705">
    <property type="entry name" value="BIFUNCTIONAL NON-HOMOLOGOUS END JOINING PROTEIN LIGD"/>
    <property type="match status" value="1"/>
</dbReference>